<dbReference type="CDD" id="cd00397">
    <property type="entry name" value="DNA_BRE_C"/>
    <property type="match status" value="1"/>
</dbReference>
<dbReference type="InterPro" id="IPR050090">
    <property type="entry name" value="Tyrosine_recombinase_XerCD"/>
</dbReference>
<dbReference type="PROSITE" id="PS51898">
    <property type="entry name" value="TYR_RECOMBINASE"/>
    <property type="match status" value="1"/>
</dbReference>
<evidence type="ECO:0000256" key="3">
    <source>
        <dbReference type="ARBA" id="ARBA00023172"/>
    </source>
</evidence>
<name>A0A1Z4GDX5_9CYAN</name>
<dbReference type="EMBL" id="AP018174">
    <property type="protein sequence ID" value="BAY15711.1"/>
    <property type="molecule type" value="Genomic_DNA"/>
</dbReference>
<proteinExistence type="inferred from homology"/>
<keyword evidence="2" id="KW-0238">DNA-binding</keyword>
<dbReference type="PANTHER" id="PTHR30349">
    <property type="entry name" value="PHAGE INTEGRASE-RELATED"/>
    <property type="match status" value="1"/>
</dbReference>
<dbReference type="GO" id="GO:0015074">
    <property type="term" value="P:DNA integration"/>
    <property type="evidence" value="ECO:0007669"/>
    <property type="project" value="InterPro"/>
</dbReference>
<dbReference type="InterPro" id="IPR002104">
    <property type="entry name" value="Integrase_catalytic"/>
</dbReference>
<dbReference type="SUPFAM" id="SSF56349">
    <property type="entry name" value="DNA breaking-rejoining enzymes"/>
    <property type="match status" value="1"/>
</dbReference>
<dbReference type="Proteomes" id="UP000218287">
    <property type="component" value="Chromosome"/>
</dbReference>
<reference evidence="5 6" key="1">
    <citation type="submission" date="2017-06" db="EMBL/GenBank/DDBJ databases">
        <title>Genome sequencing of cyanobaciteial culture collection at National Institute for Environmental Studies (NIES).</title>
        <authorList>
            <person name="Hirose Y."/>
            <person name="Shimura Y."/>
            <person name="Fujisawa T."/>
            <person name="Nakamura Y."/>
            <person name="Kawachi M."/>
        </authorList>
    </citation>
    <scope>NUCLEOTIDE SEQUENCE [LARGE SCALE GENOMIC DNA]</scope>
    <source>
        <strain evidence="5 6">NIES-21</strain>
    </source>
</reference>
<dbReference type="GO" id="GO:0006310">
    <property type="term" value="P:DNA recombination"/>
    <property type="evidence" value="ECO:0007669"/>
    <property type="project" value="UniProtKB-KW"/>
</dbReference>
<protein>
    <submittedName>
        <fullName evidence="5">Integrase family protein</fullName>
    </submittedName>
</protein>
<evidence type="ECO:0000313" key="5">
    <source>
        <dbReference type="EMBL" id="BAY15711.1"/>
    </source>
</evidence>
<dbReference type="GO" id="GO:0003677">
    <property type="term" value="F:DNA binding"/>
    <property type="evidence" value="ECO:0007669"/>
    <property type="project" value="UniProtKB-KW"/>
</dbReference>
<evidence type="ECO:0000256" key="1">
    <source>
        <dbReference type="ARBA" id="ARBA00008857"/>
    </source>
</evidence>
<dbReference type="InterPro" id="IPR013762">
    <property type="entry name" value="Integrase-like_cat_sf"/>
</dbReference>
<dbReference type="AlphaFoldDB" id="A0A1Z4GDX5"/>
<accession>A0A1Z4GDX5</accession>
<organism evidence="5 6">
    <name type="scientific">Anabaenopsis circularis NIES-21</name>
    <dbReference type="NCBI Taxonomy" id="1085406"/>
    <lineage>
        <taxon>Bacteria</taxon>
        <taxon>Bacillati</taxon>
        <taxon>Cyanobacteriota</taxon>
        <taxon>Cyanophyceae</taxon>
        <taxon>Nostocales</taxon>
        <taxon>Nodulariaceae</taxon>
        <taxon>Anabaenopsis</taxon>
    </lineage>
</organism>
<dbReference type="Gene3D" id="1.10.443.10">
    <property type="entry name" value="Intergrase catalytic core"/>
    <property type="match status" value="1"/>
</dbReference>
<dbReference type="PANTHER" id="PTHR30349:SF41">
    <property type="entry name" value="INTEGRASE_RECOMBINASE PROTEIN MJ0367-RELATED"/>
    <property type="match status" value="1"/>
</dbReference>
<feature type="domain" description="Tyr recombinase" evidence="4">
    <location>
        <begin position="22"/>
        <end position="206"/>
    </location>
</feature>
<comment type="similarity">
    <text evidence="1">Belongs to the 'phage' integrase family.</text>
</comment>
<evidence type="ECO:0000313" key="6">
    <source>
        <dbReference type="Proteomes" id="UP000218287"/>
    </source>
</evidence>
<gene>
    <name evidence="5" type="ORF">NIES21_15300</name>
</gene>
<evidence type="ECO:0000256" key="2">
    <source>
        <dbReference type="ARBA" id="ARBA00023125"/>
    </source>
</evidence>
<dbReference type="Pfam" id="PF00589">
    <property type="entry name" value="Phage_integrase"/>
    <property type="match status" value="1"/>
</dbReference>
<keyword evidence="3" id="KW-0233">DNA recombination</keyword>
<sequence>MQRVKSEYLKEEIYQLKNNRNGQSAVLTDLEYSKIRKQIRSRKYKVLLDLAWYTGERWGALVQLRVEDCYNPDGTARSEITFRANTRKASPDGKRQTRQVPVHPILAESLQNYKPETSSIWLFPNREGDKSISVRWGDQVLRAAVERAGLDAKGISTHSTRRSFITKLHRAGVDVYTIQRITGHRDLKALGRYVEIDTDRVKGAIATL</sequence>
<evidence type="ECO:0000259" key="4">
    <source>
        <dbReference type="PROSITE" id="PS51898"/>
    </source>
</evidence>
<dbReference type="InterPro" id="IPR011010">
    <property type="entry name" value="DNA_brk_join_enz"/>
</dbReference>
<keyword evidence="6" id="KW-1185">Reference proteome</keyword>